<dbReference type="GeneID" id="411607"/>
<keyword evidence="8" id="KW-1185">Reference proteome</keyword>
<organism evidence="7">
    <name type="scientific">Apis mellifera</name>
    <name type="common">Honeybee</name>
    <dbReference type="NCBI Taxonomy" id="7460"/>
    <lineage>
        <taxon>Eukaryota</taxon>
        <taxon>Metazoa</taxon>
        <taxon>Ecdysozoa</taxon>
        <taxon>Arthropoda</taxon>
        <taxon>Hexapoda</taxon>
        <taxon>Insecta</taxon>
        <taxon>Pterygota</taxon>
        <taxon>Neoptera</taxon>
        <taxon>Endopterygota</taxon>
        <taxon>Hymenoptera</taxon>
        <taxon>Apocrita</taxon>
        <taxon>Aculeata</taxon>
        <taxon>Apoidea</taxon>
        <taxon>Anthophila</taxon>
        <taxon>Apidae</taxon>
        <taxon>Apis</taxon>
    </lineage>
</organism>
<dbReference type="PANTHER" id="PTHR12599">
    <property type="entry name" value="PTERIN-4-ALPHA-CARBINOLAMINE DEHYDRATASE"/>
    <property type="match status" value="1"/>
</dbReference>
<gene>
    <name evidence="9" type="primary">LOC411607</name>
</gene>
<dbReference type="GO" id="GO:0006729">
    <property type="term" value="P:tetrahydrobiopterin biosynthetic process"/>
    <property type="evidence" value="ECO:0007669"/>
    <property type="project" value="InterPro"/>
</dbReference>
<evidence type="ECO:0000313" key="7">
    <source>
        <dbReference type="EnsemblMetazoa" id="XP_006563164"/>
    </source>
</evidence>
<comment type="catalytic activity">
    <reaction evidence="1">
        <text>(4aS,6R)-4a-hydroxy-L-erythro-5,6,7,8-tetrahydrobiopterin = (6R)-L-erythro-6,7-dihydrobiopterin + H2O</text>
        <dbReference type="Rhea" id="RHEA:11920"/>
        <dbReference type="ChEBI" id="CHEBI:15377"/>
        <dbReference type="ChEBI" id="CHEBI:15642"/>
        <dbReference type="ChEBI" id="CHEBI:43120"/>
        <dbReference type="EC" id="4.2.1.96"/>
    </reaction>
</comment>
<dbReference type="AlphaFoldDB" id="A0A7M7GQ55"/>
<evidence type="ECO:0000256" key="2">
    <source>
        <dbReference type="ARBA" id="ARBA00006472"/>
    </source>
</evidence>
<dbReference type="PANTHER" id="PTHR12599:SF0">
    <property type="entry name" value="PTERIN-4-ALPHA-CARBINOLAMINE DEHYDRATASE"/>
    <property type="match status" value="1"/>
</dbReference>
<dbReference type="Pfam" id="PF01329">
    <property type="entry name" value="Pterin_4a"/>
    <property type="match status" value="1"/>
</dbReference>
<dbReference type="InterPro" id="IPR036428">
    <property type="entry name" value="PCD_sf"/>
</dbReference>
<sequence length="143" mass="16882">MSILTRMRFTNGGEMIFSLSRKKIFHIFGQRGIYTPVLKKEKMGKLTQEEREKDLKPLLFNNWSVQQDRDAIYKEFLFKNFNQAFGFMTKVALQAEKMNHHPEWFNVYNKVNITLSSHDVNGLSQRDIKLASFIDNIAKMEEN</sequence>
<dbReference type="EnsemblMetazoa" id="XM_006563101">
    <property type="protein sequence ID" value="XP_006563164"/>
    <property type="gene ID" value="LOC411607"/>
</dbReference>
<protein>
    <recommendedName>
        <fullName evidence="3">4a-hydroxytetrahydrobiopterin dehydratase</fullName>
        <ecNumber evidence="3">4.2.1.96</ecNumber>
    </recommendedName>
    <alternativeName>
        <fullName evidence="5">4-alpha-hydroxy-tetrahydropterin dehydratase</fullName>
    </alternativeName>
    <alternativeName>
        <fullName evidence="6">Pterin carbinolamine dehydratase</fullName>
    </alternativeName>
</protein>
<dbReference type="Gene3D" id="3.30.1360.20">
    <property type="entry name" value="Transcriptional coactivator/pterin dehydratase"/>
    <property type="match status" value="1"/>
</dbReference>
<dbReference type="HAMAP" id="MF_00434">
    <property type="entry name" value="Pterin_4_alpha"/>
    <property type="match status" value="1"/>
</dbReference>
<dbReference type="InterPro" id="IPR001533">
    <property type="entry name" value="Pterin_deHydtase"/>
</dbReference>
<keyword evidence="4" id="KW-0456">Lyase</keyword>
<proteinExistence type="inferred from homology"/>
<reference evidence="9" key="2">
    <citation type="submission" date="2025-04" db="UniProtKB">
        <authorList>
            <consortium name="RefSeq"/>
        </authorList>
    </citation>
    <scope>IDENTIFICATION</scope>
    <source>
        <strain evidence="9">DH4</strain>
        <tissue evidence="9">Whole body</tissue>
    </source>
</reference>
<dbReference type="CTD" id="43499"/>
<dbReference type="KEGG" id="ame:411607"/>
<name>A0A7M7GQ55_APIME</name>
<dbReference type="Proteomes" id="UP000005203">
    <property type="component" value="Linkage group LG16"/>
</dbReference>
<dbReference type="GO" id="GO:0008124">
    <property type="term" value="F:4-alpha-hydroxytetrahydrobiopterin dehydratase activity"/>
    <property type="evidence" value="ECO:0007669"/>
    <property type="project" value="UniProtKB-EC"/>
</dbReference>
<dbReference type="SUPFAM" id="SSF55248">
    <property type="entry name" value="PCD-like"/>
    <property type="match status" value="1"/>
</dbReference>
<dbReference type="EC" id="4.2.1.96" evidence="3"/>
<reference evidence="7" key="1">
    <citation type="submission" date="2021-01" db="UniProtKB">
        <authorList>
            <consortium name="EnsemblMetazoa"/>
        </authorList>
    </citation>
    <scope>IDENTIFICATION</scope>
    <source>
        <strain evidence="7">DH4</strain>
    </source>
</reference>
<evidence type="ECO:0000256" key="4">
    <source>
        <dbReference type="ARBA" id="ARBA00023239"/>
    </source>
</evidence>
<evidence type="ECO:0000256" key="5">
    <source>
        <dbReference type="ARBA" id="ARBA00030497"/>
    </source>
</evidence>
<dbReference type="RefSeq" id="XP_006563164.1">
    <property type="nucleotide sequence ID" value="XM_006563101.3"/>
</dbReference>
<evidence type="ECO:0000313" key="8">
    <source>
        <dbReference type="Proteomes" id="UP000005203"/>
    </source>
</evidence>
<dbReference type="NCBIfam" id="NF002020">
    <property type="entry name" value="PRK00823.1-5"/>
    <property type="match status" value="1"/>
</dbReference>
<comment type="similarity">
    <text evidence="2">Belongs to the pterin-4-alpha-carbinolamine dehydratase family.</text>
</comment>
<accession>A0A8B6YXY4</accession>
<evidence type="ECO:0000256" key="1">
    <source>
        <dbReference type="ARBA" id="ARBA00001554"/>
    </source>
</evidence>
<dbReference type="FunFam" id="3.30.1360.20:FF:000001">
    <property type="entry name" value="Pterin-4-alpha-carbinolamine dehydratase 2"/>
    <property type="match status" value="1"/>
</dbReference>
<evidence type="ECO:0000256" key="3">
    <source>
        <dbReference type="ARBA" id="ARBA00013252"/>
    </source>
</evidence>
<dbReference type="NCBIfam" id="NF002018">
    <property type="entry name" value="PRK00823.1-3"/>
    <property type="match status" value="1"/>
</dbReference>
<accession>A0A7M7GQ55</accession>
<dbReference type="CDD" id="cd00914">
    <property type="entry name" value="PCD_DCoH_subfamily_b"/>
    <property type="match status" value="1"/>
</dbReference>
<dbReference type="OrthoDB" id="277398at2759"/>
<evidence type="ECO:0000313" key="9">
    <source>
        <dbReference type="RefSeq" id="XP_006563164.1"/>
    </source>
</evidence>
<evidence type="ECO:0000256" key="6">
    <source>
        <dbReference type="ARBA" id="ARBA00031023"/>
    </source>
</evidence>